<reference evidence="3" key="1">
    <citation type="submission" date="2015-10" db="EMBL/GenBank/DDBJ databases">
        <title>Draft Genome Sequences of 11 Lactococcus lactis subspecies cremoris strains.</title>
        <authorList>
            <person name="Wels M."/>
            <person name="Backus L."/>
            <person name="Boekhorst J."/>
            <person name="Dijkstra A."/>
            <person name="Beerthuizen M."/>
            <person name="Kelly W."/>
            <person name="Siezen R."/>
            <person name="Bachmann H."/>
            <person name="Van Hijum S."/>
        </authorList>
    </citation>
    <scope>NUCLEOTIDE SEQUENCE [LARGE SCALE GENOMIC DNA]</scope>
    <source>
        <strain evidence="3">LMG9449</strain>
    </source>
</reference>
<organism evidence="2 3">
    <name type="scientific">Lactococcus lactis subsp. lactis</name>
    <name type="common">Streptococcus lactis</name>
    <dbReference type="NCBI Taxonomy" id="1360"/>
    <lineage>
        <taxon>Bacteria</taxon>
        <taxon>Bacillati</taxon>
        <taxon>Bacillota</taxon>
        <taxon>Bacilli</taxon>
        <taxon>Lactobacillales</taxon>
        <taxon>Streptococcaceae</taxon>
        <taxon>Lactococcus</taxon>
    </lineage>
</organism>
<dbReference type="AlphaFoldDB" id="A0A0V8E405"/>
<dbReference type="Proteomes" id="UP000053612">
    <property type="component" value="Unassembled WGS sequence"/>
</dbReference>
<protein>
    <submittedName>
        <fullName evidence="2">Uncharacterized protein</fullName>
    </submittedName>
</protein>
<dbReference type="EMBL" id="CP015902">
    <property type="protein sequence ID" value="ARE21198.1"/>
    <property type="molecule type" value="Genomic_DNA"/>
</dbReference>
<gene>
    <name evidence="1" type="ORF">LLUC06_1655</name>
    <name evidence="2" type="ORF">LMG9449_0581</name>
</gene>
<evidence type="ECO:0000313" key="1">
    <source>
        <dbReference type="EMBL" id="ARE21198.1"/>
    </source>
</evidence>
<evidence type="ECO:0000313" key="4">
    <source>
        <dbReference type="Proteomes" id="UP000192095"/>
    </source>
</evidence>
<sequence>MYIKQLENGQVRYTQKYVDKKGKTQKVQITLPSKTKVMQARAKSYWKKKFY</sequence>
<name>A0A0V8E405_LACLL</name>
<dbReference type="PATRIC" id="fig|1360.109.peg.927"/>
<dbReference type="Proteomes" id="UP000192095">
    <property type="component" value="Chromosome"/>
</dbReference>
<evidence type="ECO:0000313" key="3">
    <source>
        <dbReference type="Proteomes" id="UP000053612"/>
    </source>
</evidence>
<reference evidence="1 4" key="2">
    <citation type="journal article" date="2017" name="BMC Genomics">
        <title>Comparative and functional genomics of the Lactococcus lactis taxon; insights into evolution and niche adaptation.</title>
        <authorList>
            <person name="Kelleher P."/>
            <person name="Bottacini F."/>
            <person name="Mahony J."/>
            <person name="Kilcawley K.N."/>
            <person name="van Sinderen D."/>
        </authorList>
    </citation>
    <scope>NUCLEOTIDE SEQUENCE [LARGE SCALE GENOMIC DNA]</scope>
    <source>
        <strain evidence="1 4">UC06</strain>
    </source>
</reference>
<evidence type="ECO:0000313" key="2">
    <source>
        <dbReference type="EMBL" id="KSU20475.1"/>
    </source>
</evidence>
<reference evidence="2" key="3">
    <citation type="journal article" date="2017" name="Genome Announc.">
        <title>Draft Genome Sequences of 24 Lactococcus lactis Strains.</title>
        <authorList>
            <person name="Backus L."/>
            <person name="Wels M."/>
            <person name="Boekhorst J."/>
            <person name="Dijkstra A.R."/>
            <person name="Beerthuyzen M."/>
            <person name="Kelly W.J."/>
            <person name="Siezen R.J."/>
            <person name="van Hijum S.A."/>
            <person name="Bachmann H."/>
        </authorList>
    </citation>
    <scope>NUCLEOTIDE SEQUENCE</scope>
    <source>
        <strain evidence="2">LMG9447</strain>
    </source>
</reference>
<dbReference type="RefSeq" id="WP_225210401.1">
    <property type="nucleotide sequence ID" value="NZ_JBBVGU010000002.1"/>
</dbReference>
<dbReference type="EMBL" id="LKLS01000064">
    <property type="protein sequence ID" value="KSU20475.1"/>
    <property type="molecule type" value="Genomic_DNA"/>
</dbReference>
<accession>A0A0V8E405</accession>
<proteinExistence type="predicted"/>